<protein>
    <submittedName>
        <fullName evidence="1">Unnamed protein product</fullName>
    </submittedName>
</protein>
<evidence type="ECO:0000313" key="1">
    <source>
        <dbReference type="EMBL" id="GCA93831.1"/>
    </source>
</evidence>
<gene>
    <name evidence="1" type="ORF">MAE30S32_24830</name>
</gene>
<dbReference type="AlphaFoldDB" id="A0A510PJ74"/>
<sequence>MLTDISNNNYELHPLIRMYLRDKLEASAFKEEAKRAYCHVMATIAKPIKSTLTLEDIANRPLA</sequence>
<evidence type="ECO:0000313" key="2">
    <source>
        <dbReference type="Proteomes" id="UP000321223"/>
    </source>
</evidence>
<accession>A0A510PJ74</accession>
<proteinExistence type="predicted"/>
<reference evidence="1 2" key="1">
    <citation type="journal article" date="2019" name="Appl. Environ. Microbiol.">
        <title>Co-occurrence of broad and narrow host-range viruses infecting the toxic bloom-forming cyanobacterium Microcystis aeruginosa.</title>
        <authorList>
            <person name="Morimoto D."/>
            <person name="Tominaga K."/>
            <person name="Nishimura Y."/>
            <person name="Yoshida N."/>
            <person name="Kimura S."/>
            <person name="Sako Y."/>
            <person name="Yoshida T."/>
        </authorList>
    </citation>
    <scope>NUCLEOTIDE SEQUENCE [LARGE SCALE GENOMIC DNA]</scope>
    <source>
        <strain evidence="1 2">11-30S32</strain>
    </source>
</reference>
<dbReference type="Proteomes" id="UP000321223">
    <property type="component" value="Unassembled WGS sequence"/>
</dbReference>
<organism evidence="1 2">
    <name type="scientific">Microcystis aeruginosa 11-30S32</name>
    <dbReference type="NCBI Taxonomy" id="2358142"/>
    <lineage>
        <taxon>Bacteria</taxon>
        <taxon>Bacillati</taxon>
        <taxon>Cyanobacteriota</taxon>
        <taxon>Cyanophyceae</taxon>
        <taxon>Oscillatoriophycideae</taxon>
        <taxon>Chroococcales</taxon>
        <taxon>Microcystaceae</taxon>
        <taxon>Microcystis</taxon>
    </lineage>
</organism>
<dbReference type="EMBL" id="BHVU01000139">
    <property type="protein sequence ID" value="GCA93831.1"/>
    <property type="molecule type" value="Genomic_DNA"/>
</dbReference>
<name>A0A510PJ74_MICAE</name>
<comment type="caution">
    <text evidence="1">The sequence shown here is derived from an EMBL/GenBank/DDBJ whole genome shotgun (WGS) entry which is preliminary data.</text>
</comment>